<feature type="transmembrane region" description="Helical" evidence="1">
    <location>
        <begin position="35"/>
        <end position="57"/>
    </location>
</feature>
<dbReference type="PANTHER" id="PTHR11040">
    <property type="entry name" value="ZINC/IRON TRANSPORTER"/>
    <property type="match status" value="1"/>
</dbReference>
<evidence type="ECO:0000313" key="3">
    <source>
        <dbReference type="Proteomes" id="UP000380867"/>
    </source>
</evidence>
<keyword evidence="1" id="KW-1133">Transmembrane helix</keyword>
<dbReference type="PANTHER" id="PTHR11040:SF205">
    <property type="entry name" value="ZINC TRANSPORTER ZUPT"/>
    <property type="match status" value="1"/>
</dbReference>
<keyword evidence="3" id="KW-1185">Reference proteome</keyword>
<dbReference type="AlphaFoldDB" id="A0A5M4FIA1"/>
<organism evidence="2 3">
    <name type="scientific">Aeromicrobium ginsengisoli</name>
    <dbReference type="NCBI Taxonomy" id="363867"/>
    <lineage>
        <taxon>Bacteria</taxon>
        <taxon>Bacillati</taxon>
        <taxon>Actinomycetota</taxon>
        <taxon>Actinomycetes</taxon>
        <taxon>Propionibacteriales</taxon>
        <taxon>Nocardioidaceae</taxon>
        <taxon>Aeromicrobium</taxon>
    </lineage>
</organism>
<proteinExistence type="predicted"/>
<feature type="transmembrane region" description="Helical" evidence="1">
    <location>
        <begin position="236"/>
        <end position="258"/>
    </location>
</feature>
<comment type="caution">
    <text evidence="2">The sequence shown here is derived from an EMBL/GenBank/DDBJ whole genome shotgun (WGS) entry which is preliminary data.</text>
</comment>
<dbReference type="GO" id="GO:0016020">
    <property type="term" value="C:membrane"/>
    <property type="evidence" value="ECO:0007669"/>
    <property type="project" value="TreeGrafter"/>
</dbReference>
<dbReference type="GO" id="GO:0005385">
    <property type="term" value="F:zinc ion transmembrane transporter activity"/>
    <property type="evidence" value="ECO:0007669"/>
    <property type="project" value="TreeGrafter"/>
</dbReference>
<reference evidence="2" key="1">
    <citation type="submission" date="2019-09" db="EMBL/GenBank/DDBJ databases">
        <authorList>
            <person name="Li J."/>
        </authorList>
    </citation>
    <scope>NUCLEOTIDE SEQUENCE [LARGE SCALE GENOMIC DNA]</scope>
    <source>
        <strain evidence="2">JCM 14732</strain>
    </source>
</reference>
<accession>A0A5M4FIA1</accession>
<dbReference type="Proteomes" id="UP000380867">
    <property type="component" value="Unassembled WGS sequence"/>
</dbReference>
<dbReference type="RefSeq" id="WP_149688018.1">
    <property type="nucleotide sequence ID" value="NZ_SDPQ02000001.1"/>
</dbReference>
<dbReference type="EMBL" id="SDPQ02000001">
    <property type="protein sequence ID" value="KAA1399906.1"/>
    <property type="molecule type" value="Genomic_DNA"/>
</dbReference>
<keyword evidence="1" id="KW-0472">Membrane</keyword>
<feature type="transmembrane region" description="Helical" evidence="1">
    <location>
        <begin position="207"/>
        <end position="230"/>
    </location>
</feature>
<evidence type="ECO:0000256" key="1">
    <source>
        <dbReference type="SAM" id="Phobius"/>
    </source>
</evidence>
<keyword evidence="1" id="KW-0812">Transmembrane</keyword>
<dbReference type="OrthoDB" id="9787346at2"/>
<feature type="transmembrane region" description="Helical" evidence="1">
    <location>
        <begin position="265"/>
        <end position="286"/>
    </location>
</feature>
<feature type="transmembrane region" description="Helical" evidence="1">
    <location>
        <begin position="77"/>
        <end position="98"/>
    </location>
</feature>
<evidence type="ECO:0000313" key="2">
    <source>
        <dbReference type="EMBL" id="KAA1399906.1"/>
    </source>
</evidence>
<sequence length="289" mass="29258">MTLSTTLLLGLIAGGAIVIGLPIGRLKRPAPQLRITLSASAVGVLLFLFWDVMSAAWEPIDSALAAVHEGDGSAGPIVGYGALFVAGLSLGLLGLVAFDRHASRSSLGDQRSQAPSTFQEGDTKTATGVRWSTAKQLSLMIAVGIGLHNFAEGLAIGQAAASDEIALATVLVIGFALHNATEGFGIVAPLAGDLSEDGQTQMPSWRFLLTMAAIGGGPTFVGAGIGHSFTSEPVSVAFLTLAAGSIVYVIAQLLGVVAKAKRSDLVALGLLMGILAGFITDGIVIAGGV</sequence>
<protein>
    <submittedName>
        <fullName evidence="2">Zinc permease</fullName>
    </submittedName>
</protein>
<name>A0A5M4FIA1_9ACTN</name>
<feature type="transmembrane region" description="Helical" evidence="1">
    <location>
        <begin position="6"/>
        <end position="23"/>
    </location>
</feature>
<gene>
    <name evidence="2" type="ORF">ESP70_003890</name>
</gene>